<reference evidence="1" key="1">
    <citation type="submission" date="2022-01" db="EMBL/GenBank/DDBJ databases">
        <authorList>
            <person name="King R."/>
        </authorList>
    </citation>
    <scope>NUCLEOTIDE SEQUENCE</scope>
</reference>
<dbReference type="AlphaFoldDB" id="A0A9P0GAF8"/>
<gene>
    <name evidence="1" type="ORF">PSYICH_LOCUS6675</name>
</gene>
<dbReference type="Proteomes" id="UP001153636">
    <property type="component" value="Chromosome 2"/>
</dbReference>
<name>A0A9P0GAF8_9CUCU</name>
<proteinExistence type="predicted"/>
<dbReference type="EMBL" id="OV651814">
    <property type="protein sequence ID" value="CAH1105978.1"/>
    <property type="molecule type" value="Genomic_DNA"/>
</dbReference>
<organism evidence="1 2">
    <name type="scientific">Psylliodes chrysocephalus</name>
    <dbReference type="NCBI Taxonomy" id="3402493"/>
    <lineage>
        <taxon>Eukaryota</taxon>
        <taxon>Metazoa</taxon>
        <taxon>Ecdysozoa</taxon>
        <taxon>Arthropoda</taxon>
        <taxon>Hexapoda</taxon>
        <taxon>Insecta</taxon>
        <taxon>Pterygota</taxon>
        <taxon>Neoptera</taxon>
        <taxon>Endopterygota</taxon>
        <taxon>Coleoptera</taxon>
        <taxon>Polyphaga</taxon>
        <taxon>Cucujiformia</taxon>
        <taxon>Chrysomeloidea</taxon>
        <taxon>Chrysomelidae</taxon>
        <taxon>Galerucinae</taxon>
        <taxon>Alticini</taxon>
        <taxon>Psylliodes</taxon>
    </lineage>
</organism>
<evidence type="ECO:0000313" key="2">
    <source>
        <dbReference type="Proteomes" id="UP001153636"/>
    </source>
</evidence>
<accession>A0A9P0GAF8</accession>
<keyword evidence="2" id="KW-1185">Reference proteome</keyword>
<sequence length="228" mass="25692">MRRYQFVKHIILNRFDQNTQQTVVDDVDGNLGVAENISIKFADRVRKARKHSSVNIIFNASMISTFPQDKCLSNSKNKHLLISVLKSVHLQPTENVSVVRIAQIVNSENDTTEVYVEELLESSTDSIANNSEIWSSKGKPSEEILATKKLLKLRGSDKYKKYLMKKNPQSKLCKYIAMEMNEDGFEVTAVKKDVLDDIGSGIKKFGNTVAETVKDGHETVKEKLGVQT</sequence>
<protein>
    <submittedName>
        <fullName evidence="1">Uncharacterized protein</fullName>
    </submittedName>
</protein>
<evidence type="ECO:0000313" key="1">
    <source>
        <dbReference type="EMBL" id="CAH1105978.1"/>
    </source>
</evidence>